<name>A0AAD8YBE9_9STRA</name>
<keyword evidence="4" id="KW-1185">Reference proteome</keyword>
<gene>
    <name evidence="3" type="ORF">QTG54_005985</name>
</gene>
<feature type="signal peptide" evidence="2">
    <location>
        <begin position="1"/>
        <end position="22"/>
    </location>
</feature>
<keyword evidence="2" id="KW-0732">Signal</keyword>
<feature type="chain" id="PRO_5042129636" evidence="2">
    <location>
        <begin position="23"/>
        <end position="159"/>
    </location>
</feature>
<dbReference type="Proteomes" id="UP001224775">
    <property type="component" value="Unassembled WGS sequence"/>
</dbReference>
<sequence length="159" mass="17459">MTALSFLRAVVAAVLLMQAAVAANQSVAAAEQTPRGWSLAPSANIAFLPRGGGGAISFRKGKSTKTPQEPVATTSGEEQSVEEDTDEEISSDEADSSDDTVPVSAFQKAYQEEVSEIKKSQEFLQMQQRRREMDKTWLDKGITSVIELFENIFRWEVID</sequence>
<comment type="caution">
    <text evidence="3">The sequence shown here is derived from an EMBL/GenBank/DDBJ whole genome shotgun (WGS) entry which is preliminary data.</text>
</comment>
<dbReference type="AlphaFoldDB" id="A0AAD8YBE9"/>
<feature type="compositionally biased region" description="Polar residues" evidence="1">
    <location>
        <begin position="64"/>
        <end position="76"/>
    </location>
</feature>
<feature type="compositionally biased region" description="Acidic residues" evidence="1">
    <location>
        <begin position="79"/>
        <end position="98"/>
    </location>
</feature>
<accession>A0AAD8YBE9</accession>
<evidence type="ECO:0000313" key="3">
    <source>
        <dbReference type="EMBL" id="KAK1743364.1"/>
    </source>
</evidence>
<dbReference type="EMBL" id="JATAAI010000009">
    <property type="protein sequence ID" value="KAK1743364.1"/>
    <property type="molecule type" value="Genomic_DNA"/>
</dbReference>
<protein>
    <submittedName>
        <fullName evidence="3">Uncharacterized protein</fullName>
    </submittedName>
</protein>
<proteinExistence type="predicted"/>
<organism evidence="3 4">
    <name type="scientific">Skeletonema marinoi</name>
    <dbReference type="NCBI Taxonomy" id="267567"/>
    <lineage>
        <taxon>Eukaryota</taxon>
        <taxon>Sar</taxon>
        <taxon>Stramenopiles</taxon>
        <taxon>Ochrophyta</taxon>
        <taxon>Bacillariophyta</taxon>
        <taxon>Coscinodiscophyceae</taxon>
        <taxon>Thalassiosirophycidae</taxon>
        <taxon>Thalassiosirales</taxon>
        <taxon>Skeletonemataceae</taxon>
        <taxon>Skeletonema</taxon>
        <taxon>Skeletonema marinoi-dohrnii complex</taxon>
    </lineage>
</organism>
<evidence type="ECO:0000313" key="4">
    <source>
        <dbReference type="Proteomes" id="UP001224775"/>
    </source>
</evidence>
<evidence type="ECO:0000256" key="1">
    <source>
        <dbReference type="SAM" id="MobiDB-lite"/>
    </source>
</evidence>
<feature type="region of interest" description="Disordered" evidence="1">
    <location>
        <begin position="56"/>
        <end position="102"/>
    </location>
</feature>
<reference evidence="3" key="1">
    <citation type="submission" date="2023-06" db="EMBL/GenBank/DDBJ databases">
        <title>Survivors Of The Sea: Transcriptome response of Skeletonema marinoi to long-term dormancy.</title>
        <authorList>
            <person name="Pinder M.I.M."/>
            <person name="Kourtchenko O."/>
            <person name="Robertson E.K."/>
            <person name="Larsson T."/>
            <person name="Maumus F."/>
            <person name="Osuna-Cruz C.M."/>
            <person name="Vancaester E."/>
            <person name="Stenow R."/>
            <person name="Vandepoele K."/>
            <person name="Ploug H."/>
            <person name="Bruchert V."/>
            <person name="Godhe A."/>
            <person name="Topel M."/>
        </authorList>
    </citation>
    <scope>NUCLEOTIDE SEQUENCE</scope>
    <source>
        <strain evidence="3">R05AC</strain>
    </source>
</reference>
<evidence type="ECO:0000256" key="2">
    <source>
        <dbReference type="SAM" id="SignalP"/>
    </source>
</evidence>